<dbReference type="GO" id="GO:0008234">
    <property type="term" value="F:cysteine-type peptidase activity"/>
    <property type="evidence" value="ECO:0007669"/>
    <property type="project" value="InterPro"/>
</dbReference>
<name>A0AAN9E5B8_CROPI</name>
<organism evidence="2 3">
    <name type="scientific">Crotalaria pallida</name>
    <name type="common">Smooth rattlebox</name>
    <name type="synonym">Crotalaria striata</name>
    <dbReference type="NCBI Taxonomy" id="3830"/>
    <lineage>
        <taxon>Eukaryota</taxon>
        <taxon>Viridiplantae</taxon>
        <taxon>Streptophyta</taxon>
        <taxon>Embryophyta</taxon>
        <taxon>Tracheophyta</taxon>
        <taxon>Spermatophyta</taxon>
        <taxon>Magnoliopsida</taxon>
        <taxon>eudicotyledons</taxon>
        <taxon>Gunneridae</taxon>
        <taxon>Pentapetalae</taxon>
        <taxon>rosids</taxon>
        <taxon>fabids</taxon>
        <taxon>Fabales</taxon>
        <taxon>Fabaceae</taxon>
        <taxon>Papilionoideae</taxon>
        <taxon>50 kb inversion clade</taxon>
        <taxon>genistoids sensu lato</taxon>
        <taxon>core genistoids</taxon>
        <taxon>Crotalarieae</taxon>
        <taxon>Crotalaria</taxon>
    </lineage>
</organism>
<dbReference type="AlphaFoldDB" id="A0AAN9E5B8"/>
<comment type="caution">
    <text evidence="2">The sequence shown here is derived from an EMBL/GenBank/DDBJ whole genome shotgun (WGS) entry which is preliminary data.</text>
</comment>
<dbReference type="InterPro" id="IPR038765">
    <property type="entry name" value="Papain-like_cys_pep_sf"/>
</dbReference>
<evidence type="ECO:0000313" key="2">
    <source>
        <dbReference type="EMBL" id="KAK7245457.1"/>
    </source>
</evidence>
<dbReference type="Proteomes" id="UP001372338">
    <property type="component" value="Unassembled WGS sequence"/>
</dbReference>
<dbReference type="Pfam" id="PF00112">
    <property type="entry name" value="Peptidase_C1"/>
    <property type="match status" value="1"/>
</dbReference>
<feature type="domain" description="Peptidase C1A papain C-terminal" evidence="1">
    <location>
        <begin position="29"/>
        <end position="125"/>
    </location>
</feature>
<dbReference type="SUPFAM" id="SSF54001">
    <property type="entry name" value="Cysteine proteinases"/>
    <property type="match status" value="1"/>
</dbReference>
<sequence>MYDNLIHSHEEDVKGRNIIEAIEWMRQNGIQSYRVLNHSEIEAWLVRSPVVVQVHWTPELALLQPRCIYSGPANPAAFEHGFKHAMLVVGFATAFADGRQRYYWLVGNSHGEHRGENGYYRIDRELCHGRYLVEDAVGLDVLTWRLG</sequence>
<dbReference type="GO" id="GO:0006508">
    <property type="term" value="P:proteolysis"/>
    <property type="evidence" value="ECO:0007669"/>
    <property type="project" value="InterPro"/>
</dbReference>
<evidence type="ECO:0000259" key="1">
    <source>
        <dbReference type="Pfam" id="PF00112"/>
    </source>
</evidence>
<dbReference type="EMBL" id="JAYWIO010000008">
    <property type="protein sequence ID" value="KAK7245457.1"/>
    <property type="molecule type" value="Genomic_DNA"/>
</dbReference>
<gene>
    <name evidence="2" type="ORF">RIF29_40303</name>
</gene>
<reference evidence="2 3" key="1">
    <citation type="submission" date="2024-01" db="EMBL/GenBank/DDBJ databases">
        <title>The genomes of 5 underutilized Papilionoideae crops provide insights into root nodulation and disease resistanc.</title>
        <authorList>
            <person name="Yuan L."/>
        </authorList>
    </citation>
    <scope>NUCLEOTIDE SEQUENCE [LARGE SCALE GENOMIC DNA]</scope>
    <source>
        <strain evidence="2">ZHUSHIDOU_FW_LH</strain>
        <tissue evidence="2">Leaf</tissue>
    </source>
</reference>
<keyword evidence="3" id="KW-1185">Reference proteome</keyword>
<dbReference type="Gene3D" id="3.90.70.10">
    <property type="entry name" value="Cysteine proteinases"/>
    <property type="match status" value="1"/>
</dbReference>
<protein>
    <recommendedName>
        <fullName evidence="1">Peptidase C1A papain C-terminal domain-containing protein</fullName>
    </recommendedName>
</protein>
<dbReference type="InterPro" id="IPR000668">
    <property type="entry name" value="Peptidase_C1A_C"/>
</dbReference>
<proteinExistence type="predicted"/>
<accession>A0AAN9E5B8</accession>
<evidence type="ECO:0000313" key="3">
    <source>
        <dbReference type="Proteomes" id="UP001372338"/>
    </source>
</evidence>